<dbReference type="PROSITE" id="PS50880">
    <property type="entry name" value="TOPRIM"/>
    <property type="match status" value="1"/>
</dbReference>
<dbReference type="InterPro" id="IPR036078">
    <property type="entry name" value="Spo11/TopoVI_A_sf"/>
</dbReference>
<organism evidence="2 3">
    <name type="scientific">Metabacillus rhizolycopersici</name>
    <dbReference type="NCBI Taxonomy" id="2875709"/>
    <lineage>
        <taxon>Bacteria</taxon>
        <taxon>Bacillati</taxon>
        <taxon>Bacillota</taxon>
        <taxon>Bacilli</taxon>
        <taxon>Bacillales</taxon>
        <taxon>Bacillaceae</taxon>
        <taxon>Metabacillus</taxon>
    </lineage>
</organism>
<dbReference type="RefSeq" id="WP_224140023.1">
    <property type="nucleotide sequence ID" value="NZ_JAIQUM010000037.1"/>
</dbReference>
<keyword evidence="3" id="KW-1185">Reference proteome</keyword>
<dbReference type="InterPro" id="IPR006171">
    <property type="entry name" value="TOPRIM_dom"/>
</dbReference>
<dbReference type="Proteomes" id="UP001165287">
    <property type="component" value="Unassembled WGS sequence"/>
</dbReference>
<reference evidence="2" key="1">
    <citation type="submission" date="2024-05" db="EMBL/GenBank/DDBJ databases">
        <title>Metabacillus sp. nov., isolated from the rhizosphere soil of tomato plants.</title>
        <authorList>
            <person name="Ma R."/>
        </authorList>
    </citation>
    <scope>NUCLEOTIDE SEQUENCE</scope>
    <source>
        <strain evidence="2">DBTR6</strain>
    </source>
</reference>
<dbReference type="SUPFAM" id="SSF56726">
    <property type="entry name" value="DNA topoisomerase IV, alpha subunit"/>
    <property type="match status" value="1"/>
</dbReference>
<evidence type="ECO:0000259" key="1">
    <source>
        <dbReference type="PROSITE" id="PS50880"/>
    </source>
</evidence>
<gene>
    <name evidence="2" type="ORF">K9V48_15960</name>
</gene>
<evidence type="ECO:0000313" key="3">
    <source>
        <dbReference type="Proteomes" id="UP001165287"/>
    </source>
</evidence>
<evidence type="ECO:0000313" key="2">
    <source>
        <dbReference type="EMBL" id="MBZ5751700.1"/>
    </source>
</evidence>
<dbReference type="EMBL" id="JAIQUM010000037">
    <property type="protein sequence ID" value="MBZ5751700.1"/>
    <property type="molecule type" value="Genomic_DNA"/>
</dbReference>
<sequence>MIEESLYTYIQQFILKSGEELEWNQPTNEDILIEGKIIKRSERTYRVLGLLSLSIQMPKADEMLIDQKLEALVFTTRKKVNLDDRDRQTFRWLEEGWIIKEVRFEKDEKTVRTSHYRMGFRLYQYEQVKLQQKLEQTHNEFFNIKNDLLAMCESKSDKQQRDLGIQNIIKIINQLNPNELSTSLYFSKTWPLRKRLKYLHFVRAFCQLSFQKEEFDWKEIGAAYFQKIGGSKEFDSYKQEFLDHLEEWANVPVDELGLTSLGQITPVFFAGQLSGKYAAYHWGAVHALTHLAIATEAYETKATTLWLVENRAILTRMSAAEHFLKETNSLMICIDGHLRSAHKKAISQILSNSKVEQVIIWCDYDLDGLHISKEIHRVVNQYNELTLKWVLPDQQVTGDSNQYEQYVTSFLQHNKMEQERILGGEEQWKSWILA</sequence>
<comment type="caution">
    <text evidence="2">The sequence shown here is derived from an EMBL/GenBank/DDBJ whole genome shotgun (WGS) entry which is preliminary data.</text>
</comment>
<protein>
    <submittedName>
        <fullName evidence="2">DUF2399 domain-containing protein</fullName>
    </submittedName>
</protein>
<feature type="domain" description="Toprim" evidence="1">
    <location>
        <begin position="303"/>
        <end position="392"/>
    </location>
</feature>
<name>A0ABS7UTR4_9BACI</name>
<accession>A0ABS7UTR4</accession>
<dbReference type="CDD" id="cd00188">
    <property type="entry name" value="TOPRIM"/>
    <property type="match status" value="1"/>
</dbReference>
<proteinExistence type="predicted"/>
<dbReference type="Pfam" id="PF01751">
    <property type="entry name" value="Toprim"/>
    <property type="match status" value="1"/>
</dbReference>